<protein>
    <recommendedName>
        <fullName evidence="4">Terpene synthase</fullName>
    </recommendedName>
</protein>
<evidence type="ECO:0000256" key="1">
    <source>
        <dbReference type="SAM" id="MobiDB-lite"/>
    </source>
</evidence>
<gene>
    <name evidence="2" type="ORF">GCM10010347_26460</name>
</gene>
<accession>A0ABQ3ERM3</accession>
<evidence type="ECO:0000313" key="2">
    <source>
        <dbReference type="EMBL" id="GHB55229.1"/>
    </source>
</evidence>
<dbReference type="Gene3D" id="1.10.600.10">
    <property type="entry name" value="Farnesyl Diphosphate Synthase"/>
    <property type="match status" value="1"/>
</dbReference>
<keyword evidence="3" id="KW-1185">Reference proteome</keyword>
<reference evidence="3" key="1">
    <citation type="journal article" date="2019" name="Int. J. Syst. Evol. Microbiol.">
        <title>The Global Catalogue of Microorganisms (GCM) 10K type strain sequencing project: providing services to taxonomists for standard genome sequencing and annotation.</title>
        <authorList>
            <consortium name="The Broad Institute Genomics Platform"/>
            <consortium name="The Broad Institute Genome Sequencing Center for Infectious Disease"/>
            <person name="Wu L."/>
            <person name="Ma J."/>
        </authorList>
    </citation>
    <scope>NUCLEOTIDE SEQUENCE [LARGE SCALE GENOMIC DNA]</scope>
    <source>
        <strain evidence="3">JCM 4738</strain>
    </source>
</reference>
<organism evidence="2 3">
    <name type="scientific">Streptomyces cirratus</name>
    <dbReference type="NCBI Taxonomy" id="68187"/>
    <lineage>
        <taxon>Bacteria</taxon>
        <taxon>Bacillati</taxon>
        <taxon>Actinomycetota</taxon>
        <taxon>Actinomycetes</taxon>
        <taxon>Kitasatosporales</taxon>
        <taxon>Streptomycetaceae</taxon>
        <taxon>Streptomyces</taxon>
    </lineage>
</organism>
<name>A0ABQ3ERM3_9ACTN</name>
<feature type="region of interest" description="Disordered" evidence="1">
    <location>
        <begin position="1"/>
        <end position="27"/>
    </location>
</feature>
<comment type="caution">
    <text evidence="2">The sequence shown here is derived from an EMBL/GenBank/DDBJ whole genome shotgun (WGS) entry which is preliminary data.</text>
</comment>
<dbReference type="Proteomes" id="UP000642673">
    <property type="component" value="Unassembled WGS sequence"/>
</dbReference>
<dbReference type="SUPFAM" id="SSF48576">
    <property type="entry name" value="Terpenoid synthases"/>
    <property type="match status" value="1"/>
</dbReference>
<evidence type="ECO:0000313" key="3">
    <source>
        <dbReference type="Proteomes" id="UP000642673"/>
    </source>
</evidence>
<sequence>MARPRDGDAVAALPDRGRPMTTAPRPSRLGNQLPSFYCPLERDLLHPEAKQVEARAVEWVDAFGLYPDAVERAWGLATHSADFTCRIIPEGEVEALLLFAEWNYWANAVDDWQDSGSEEVGTGAVVEHGVRLLRTIENPGASVLPDGPMTRALVDLVGRTHAMLSPFELRRFVEGTRDWLLGAAWRAAQAGTGAMPGLNDFASMGPLANGTRFSLTWSDVARGDRLPADVLYSPALTVLTDAAGFVVSADNDLFSYDKDDHLEPREVNLVNVLAAREGCSPAEAVPLAVALRDRVMVLFTTLRARLSQDGGPELRRHLAALGHYVAGCIAWQSRAPRYASPRNRYELPLRDAGFDLRYADAPSAPGTEPPDVPALASWWQWVRD</sequence>
<dbReference type="InterPro" id="IPR008949">
    <property type="entry name" value="Isoprenoid_synthase_dom_sf"/>
</dbReference>
<evidence type="ECO:0008006" key="4">
    <source>
        <dbReference type="Google" id="ProtNLM"/>
    </source>
</evidence>
<dbReference type="Pfam" id="PF19086">
    <property type="entry name" value="Terpene_syn_C_2"/>
    <property type="match status" value="1"/>
</dbReference>
<proteinExistence type="predicted"/>
<dbReference type="EMBL" id="BMVP01000004">
    <property type="protein sequence ID" value="GHB55229.1"/>
    <property type="molecule type" value="Genomic_DNA"/>
</dbReference>